<comment type="caution">
    <text evidence="2">The sequence shown here is derived from an EMBL/GenBank/DDBJ whole genome shotgun (WGS) entry which is preliminary data.</text>
</comment>
<evidence type="ECO:0000313" key="3">
    <source>
        <dbReference type="Proteomes" id="UP000589520"/>
    </source>
</evidence>
<dbReference type="Proteomes" id="UP000589520">
    <property type="component" value="Unassembled WGS sequence"/>
</dbReference>
<keyword evidence="3" id="KW-1185">Reference proteome</keyword>
<keyword evidence="1" id="KW-0732">Signal</keyword>
<dbReference type="RefSeq" id="WP_179489819.1">
    <property type="nucleotide sequence ID" value="NZ_JACCCW010000001.1"/>
</dbReference>
<protein>
    <submittedName>
        <fullName evidence="2">Uncharacterized protein</fullName>
    </submittedName>
</protein>
<feature type="signal peptide" evidence="1">
    <location>
        <begin position="1"/>
        <end position="23"/>
    </location>
</feature>
<accession>A0A7Y9PGJ0</accession>
<organism evidence="2 3">
    <name type="scientific">Granulicella arctica</name>
    <dbReference type="NCBI Taxonomy" id="940613"/>
    <lineage>
        <taxon>Bacteria</taxon>
        <taxon>Pseudomonadati</taxon>
        <taxon>Acidobacteriota</taxon>
        <taxon>Terriglobia</taxon>
        <taxon>Terriglobales</taxon>
        <taxon>Acidobacteriaceae</taxon>
        <taxon>Granulicella</taxon>
    </lineage>
</organism>
<evidence type="ECO:0000256" key="1">
    <source>
        <dbReference type="SAM" id="SignalP"/>
    </source>
</evidence>
<name>A0A7Y9PGJ0_9BACT</name>
<sequence>MSTPLKIRAGALLLFGCSFVAHAQTAATAQAVVPNTETLSPAETPVAAGLNTARNFISPVSTNGDFPRLQPWNFINTVSQRFAHNDVIGGMSITVNYQHGGGNFMGADTWLKPKTVAGSFENGIILDLNSVSNTDIQNGGALGMSNVHYGHGDNVLFAAENTSTGISRGTDEGNKLFRVFSQFHGNNYGIVIQTLTTDAMGEAILTAPKELNGSPRASPGHDLKASMENGPLINTNPAKIYAQGNVADIEKCPATLLNSTFYMCVDGDTATNWTGRYGISRMTQLTADLADTPGPNPFAAGPVCADVPVTDSSIFTRGATFTISSGGDNFEQPTVLSVGRGTIHACFAKPHAAGEMLTTGGAVGHALSMANDDMAPQTVPGFGNSNASTLRLAYPIVASLANNRIVVWVDAAVTPGVELKTRAFDANTPRVPASFTPKLDPVSHGIANWSIASHGDYHTNSKTNTGADFLPPPAIDFTGSVCTTMPVAHTVYVPINNHELTVSPVTDQPGNCSSLKMQIQSTYPNPVSIYPMLWARSNRDPAFTTDPKSIAYLQQFGITASTDGYMVAGGTSSEFAVGDPVEFGYWWQQYLDSDIEMSTWMGKSGRYGEYFTMGFNGVQGNQPMFALNNRTPLSDYYGVLSADGKSYVPGLHGEGRMSPPIGFRSKGPVQTAYQTSYPTARLGNTATPAAVRVLCDAGPCTQGIWTPYDLFDGQGPDGDFVGFRYDPATHSTSYFGNRNSVFGVPGGVRTMSVLANSPGDAVSIDDTALNDGKGRLTAGTVTIHGAASATCGTGSRGMLNFVPGAAGVADTVEICTKDAADRYAWRALPLTSPAAR</sequence>
<reference evidence="2 3" key="1">
    <citation type="submission" date="2020-07" db="EMBL/GenBank/DDBJ databases">
        <title>Genomic Encyclopedia of Type Strains, Phase IV (KMG-V): Genome sequencing to study the core and pangenomes of soil and plant-associated prokaryotes.</title>
        <authorList>
            <person name="Whitman W."/>
        </authorList>
    </citation>
    <scope>NUCLEOTIDE SEQUENCE [LARGE SCALE GENOMIC DNA]</scope>
    <source>
        <strain evidence="2 3">X4EP2</strain>
    </source>
</reference>
<dbReference type="AlphaFoldDB" id="A0A7Y9PGJ0"/>
<dbReference type="EMBL" id="JACCCW010000001">
    <property type="protein sequence ID" value="NYF79492.1"/>
    <property type="molecule type" value="Genomic_DNA"/>
</dbReference>
<evidence type="ECO:0000313" key="2">
    <source>
        <dbReference type="EMBL" id="NYF79492.1"/>
    </source>
</evidence>
<gene>
    <name evidence="2" type="ORF">HDF17_001779</name>
</gene>
<proteinExistence type="predicted"/>
<feature type="chain" id="PRO_5030597856" evidence="1">
    <location>
        <begin position="24"/>
        <end position="836"/>
    </location>
</feature>